<dbReference type="Proteomes" id="UP000075903">
    <property type="component" value="Unassembled WGS sequence"/>
</dbReference>
<evidence type="ECO:0000256" key="6">
    <source>
        <dbReference type="ARBA" id="ARBA00023170"/>
    </source>
</evidence>
<keyword evidence="7" id="KW-0325">Glycoprotein</keyword>
<evidence type="ECO:0000256" key="8">
    <source>
        <dbReference type="SAM" id="Phobius"/>
    </source>
</evidence>
<keyword evidence="6" id="KW-0675">Receptor</keyword>
<keyword evidence="5 8" id="KW-0472">Membrane</keyword>
<evidence type="ECO:0000256" key="5">
    <source>
        <dbReference type="ARBA" id="ARBA00023136"/>
    </source>
</evidence>
<dbReference type="VEuPathDB" id="VectorBase:AMEM21_009941"/>
<name>A0A182URB9_ANOME</name>
<organism evidence="9 10">
    <name type="scientific">Anopheles merus</name>
    <name type="common">Mosquito</name>
    <dbReference type="NCBI Taxonomy" id="30066"/>
    <lineage>
        <taxon>Eukaryota</taxon>
        <taxon>Metazoa</taxon>
        <taxon>Ecdysozoa</taxon>
        <taxon>Arthropoda</taxon>
        <taxon>Hexapoda</taxon>
        <taxon>Insecta</taxon>
        <taxon>Pterygota</taxon>
        <taxon>Neoptera</taxon>
        <taxon>Endopterygota</taxon>
        <taxon>Diptera</taxon>
        <taxon>Nematocera</taxon>
        <taxon>Culicoidea</taxon>
        <taxon>Culicidae</taxon>
        <taxon>Anophelinae</taxon>
        <taxon>Anopheles</taxon>
    </lineage>
</organism>
<comment type="subcellular location">
    <subcellularLocation>
        <location evidence="1">Cell membrane</location>
        <topology evidence="1">Multi-pass membrane protein</topology>
    </subcellularLocation>
</comment>
<dbReference type="InterPro" id="IPR052192">
    <property type="entry name" value="Insect_Ionotropic_Sensory_Rcpt"/>
</dbReference>
<proteinExistence type="predicted"/>
<evidence type="ECO:0000256" key="1">
    <source>
        <dbReference type="ARBA" id="ARBA00004651"/>
    </source>
</evidence>
<evidence type="ECO:0000256" key="7">
    <source>
        <dbReference type="ARBA" id="ARBA00023180"/>
    </source>
</evidence>
<reference evidence="9" key="1">
    <citation type="submission" date="2020-05" db="UniProtKB">
        <authorList>
            <consortium name="EnsemblMetazoa"/>
        </authorList>
    </citation>
    <scope>IDENTIFICATION</scope>
    <source>
        <strain evidence="9">MAF</strain>
    </source>
</reference>
<accession>A0A182URB9</accession>
<evidence type="ECO:0000256" key="3">
    <source>
        <dbReference type="ARBA" id="ARBA00022692"/>
    </source>
</evidence>
<keyword evidence="4 8" id="KW-1133">Transmembrane helix</keyword>
<feature type="transmembrane region" description="Helical" evidence="8">
    <location>
        <begin position="472"/>
        <end position="491"/>
    </location>
</feature>
<keyword evidence="3 8" id="KW-0812">Transmembrane</keyword>
<protein>
    <submittedName>
        <fullName evidence="9">Uncharacterized protein</fullName>
    </submittedName>
</protein>
<evidence type="ECO:0000313" key="10">
    <source>
        <dbReference type="Proteomes" id="UP000075903"/>
    </source>
</evidence>
<dbReference type="EnsemblMetazoa" id="AMEM002288-RA">
    <property type="protein sequence ID" value="AMEM002288-PA"/>
    <property type="gene ID" value="AMEM002288"/>
</dbReference>
<dbReference type="PANTHER" id="PTHR42643:SF41">
    <property type="entry name" value="IONOTROPIC RECEPTOR 20A-RELATED"/>
    <property type="match status" value="1"/>
</dbReference>
<evidence type="ECO:0000313" key="9">
    <source>
        <dbReference type="EnsemblMetazoa" id="AMEM002288-PA"/>
    </source>
</evidence>
<keyword evidence="10" id="KW-1185">Reference proteome</keyword>
<evidence type="ECO:0000256" key="2">
    <source>
        <dbReference type="ARBA" id="ARBA00022475"/>
    </source>
</evidence>
<dbReference type="VEuPathDB" id="VectorBase:AMEM002288"/>
<dbReference type="AlphaFoldDB" id="A0A182URB9"/>
<sequence>MPDESSLIVLFVDCRTRSFMYSTLSMILRDFNRIVRNGKYLVLVEDALLRPGNGSISADLGHFFATYNIVYCTCFAVISFILIESYLATVTSFFLAYRFVPDAKTLDEFFATGIPIRLEEGMDDFLNNLEPRVRDVIVARAVRGTECEEFSSGCAHLDTFARASVRIKELVGVDPISGRKRSYIVPEMVARYSCMSYAFARGSPLTDVVAVYLQWMYEAGLMRLFHQDYEQYLQPNGYAHTLEDSLTFEHLMSLWSNLHIQFKAIMRDFTRIVRNGKYIVLVEDAYLPKGNVAVAIELGSAFSTYNVVYWCVTGLRRAAELQYTLFFASRVYFMNGSLTYAPAFEWNRGLLRNVTFDIYAQALISFPYTHFQGEHRSFGGIDVNIFETVMERIGCQLQVRIVQPTDSRENDIADITGSLHRLKADVMMTRRHVDVGILPVVYIPDITYYCLVAPRTTQIDLTQSLLRPFSGAVWWFIVVCTVMISALNELSKQHTRLGRLGQQLFARQPIASFYRICLAIISFVLIESYLATVTSFFLAYRFVPDAKTLDEFFTTGIPIRLQEGMDAFLNNLEPRLRDPIMARGVGASVCAPFSSQCAHLESFAMASYEISENVGIDPVSGRKRSYIVPEMVARYSYLSYAFARGSPLTDLVAMYLWWMYEAGLMGLFRHQYEQYLQPSVHLLTVVDSSLEFEHLMSLWICVSIGWGVSCGVFVVEVGHGWLQRVLKGRRQVAGNAGKQAWCNVANKTGPIAGTKSVQ</sequence>
<feature type="transmembrane region" description="Helical" evidence="8">
    <location>
        <begin position="512"/>
        <end position="540"/>
    </location>
</feature>
<dbReference type="PANTHER" id="PTHR42643">
    <property type="entry name" value="IONOTROPIC RECEPTOR 20A-RELATED"/>
    <property type="match status" value="1"/>
</dbReference>
<keyword evidence="2" id="KW-1003">Cell membrane</keyword>
<dbReference type="GO" id="GO:0005886">
    <property type="term" value="C:plasma membrane"/>
    <property type="evidence" value="ECO:0007669"/>
    <property type="project" value="UniProtKB-SubCell"/>
</dbReference>
<evidence type="ECO:0000256" key="4">
    <source>
        <dbReference type="ARBA" id="ARBA00022989"/>
    </source>
</evidence>